<dbReference type="Gene3D" id="3.30.930.10">
    <property type="entry name" value="Bira Bifunctional Protein, Domain 2"/>
    <property type="match status" value="1"/>
</dbReference>
<keyword evidence="5" id="KW-0648">Protein biosynthesis</keyword>
<dbReference type="PRINTS" id="PR01046">
    <property type="entry name" value="TRNASYNTHPRO"/>
</dbReference>
<dbReference type="GO" id="GO:0004827">
    <property type="term" value="F:proline-tRNA ligase activity"/>
    <property type="evidence" value="ECO:0007669"/>
    <property type="project" value="UniProtKB-EC"/>
</dbReference>
<gene>
    <name evidence="11" type="ORF">g.16627</name>
</gene>
<dbReference type="CDD" id="cd00779">
    <property type="entry name" value="ProRS_core_prok"/>
    <property type="match status" value="1"/>
</dbReference>
<evidence type="ECO:0000256" key="3">
    <source>
        <dbReference type="ARBA" id="ARBA00022741"/>
    </source>
</evidence>
<dbReference type="PANTHER" id="PTHR42753">
    <property type="entry name" value="MITOCHONDRIAL RIBOSOME PROTEIN L39/PROLYL-TRNA LIGASE FAMILY MEMBER"/>
    <property type="match status" value="1"/>
</dbReference>
<dbReference type="GO" id="GO:0006433">
    <property type="term" value="P:prolyl-tRNA aminoacylation"/>
    <property type="evidence" value="ECO:0007669"/>
    <property type="project" value="InterPro"/>
</dbReference>
<dbReference type="InterPro" id="IPR006195">
    <property type="entry name" value="aa-tRNA-synth_II"/>
</dbReference>
<evidence type="ECO:0000256" key="2">
    <source>
        <dbReference type="ARBA" id="ARBA00022598"/>
    </source>
</evidence>
<dbReference type="InterPro" id="IPR004154">
    <property type="entry name" value="Anticodon-bd"/>
</dbReference>
<dbReference type="EC" id="6.1.1.15" evidence="1"/>
<dbReference type="Pfam" id="PF00587">
    <property type="entry name" value="tRNA-synt_2b"/>
    <property type="match status" value="1"/>
</dbReference>
<evidence type="ECO:0000256" key="4">
    <source>
        <dbReference type="ARBA" id="ARBA00022840"/>
    </source>
</evidence>
<dbReference type="InterPro" id="IPR002316">
    <property type="entry name" value="Pro-tRNA-ligase_IIa"/>
</dbReference>
<dbReference type="InterPro" id="IPR033730">
    <property type="entry name" value="ProRS_core_prok"/>
</dbReference>
<protein>
    <recommendedName>
        <fullName evidence="9">Probable proline--tRNA ligase, mitochondrial</fullName>
        <ecNumber evidence="1">6.1.1.15</ecNumber>
    </recommendedName>
    <alternativeName>
        <fullName evidence="7">Prolyl-tRNA synthetase</fullName>
    </alternativeName>
</protein>
<keyword evidence="2" id="KW-0436">Ligase</keyword>
<dbReference type="PANTHER" id="PTHR42753:SF10">
    <property type="entry name" value="PROLINE--TRNA LIGASE, MITOCHONDRIAL-RELATED"/>
    <property type="match status" value="1"/>
</dbReference>
<dbReference type="AlphaFoldDB" id="A0A1B6C484"/>
<dbReference type="FunFam" id="3.30.930.10:FF:000042">
    <property type="entry name" value="probable proline--tRNA ligase, mitochondrial"/>
    <property type="match status" value="1"/>
</dbReference>
<evidence type="ECO:0000256" key="5">
    <source>
        <dbReference type="ARBA" id="ARBA00022917"/>
    </source>
</evidence>
<feature type="domain" description="Aminoacyl-transfer RNA synthetases class-II family profile" evidence="10">
    <location>
        <begin position="41"/>
        <end position="339"/>
    </location>
</feature>
<evidence type="ECO:0000313" key="11">
    <source>
        <dbReference type="EMBL" id="JAS08303.1"/>
    </source>
</evidence>
<dbReference type="SUPFAM" id="SSF52954">
    <property type="entry name" value="Class II aaRS ABD-related"/>
    <property type="match status" value="1"/>
</dbReference>
<sequence>MRLQNLLLSNIKGYNGVIHNVSKLFQPLNITPNEATVKNNDMTSKSQRLMIDNGVIQPINNGLYHLLPLGMRAFDKLINLVDLHMHNVGAQKISLSSLTSAHLWETTGRYITAGAELFNLTDRHQKKYVLSPTHEESITHLIASFQPFSHKRFPLLLYQISTKFRDEMKPRFGLIRAKEFIMKDLYSFDVNIESAQLTYKTLVDAYHHIFSAIGVKYIDVLGDTGLMGGTLSHEFHYPADIGDDILLICAKCGSGKNKEVKMDDLVCQQCKSSDFHEHKGIEVGHTFMLGTRYSEPLKALYSGPEGKAPLVMGSYGLGLTRILAASLEILSLEDQLRWPALLAPYKCIIITPKEGSKESKLLGNLAVELYLSMQSLPTCQDNVILDDRSSLTIGKRLLEAKRSGYPFVIVVGKDAAASPSLIEVHNTMSNDCLKFTKSELLDYLGNNQKNYDILEKIHINL</sequence>
<keyword evidence="6" id="KW-0030">Aminoacyl-tRNA synthetase</keyword>
<reference evidence="11" key="1">
    <citation type="submission" date="2015-12" db="EMBL/GenBank/DDBJ databases">
        <title>De novo transcriptome assembly of four potential Pierce s Disease insect vectors from Arizona vineyards.</title>
        <authorList>
            <person name="Tassone E.E."/>
        </authorList>
    </citation>
    <scope>NUCLEOTIDE SEQUENCE</scope>
</reference>
<organism evidence="11">
    <name type="scientific">Clastoptera arizonana</name>
    <name type="common">Arizona spittle bug</name>
    <dbReference type="NCBI Taxonomy" id="38151"/>
    <lineage>
        <taxon>Eukaryota</taxon>
        <taxon>Metazoa</taxon>
        <taxon>Ecdysozoa</taxon>
        <taxon>Arthropoda</taxon>
        <taxon>Hexapoda</taxon>
        <taxon>Insecta</taxon>
        <taxon>Pterygota</taxon>
        <taxon>Neoptera</taxon>
        <taxon>Paraneoptera</taxon>
        <taxon>Hemiptera</taxon>
        <taxon>Auchenorrhyncha</taxon>
        <taxon>Cercopoidea</taxon>
        <taxon>Clastopteridae</taxon>
        <taxon>Clastoptera</taxon>
    </lineage>
</organism>
<dbReference type="PROSITE" id="PS50862">
    <property type="entry name" value="AA_TRNA_LIGASE_II"/>
    <property type="match status" value="1"/>
</dbReference>
<dbReference type="SUPFAM" id="SSF55681">
    <property type="entry name" value="Class II aaRS and biotin synthetases"/>
    <property type="match status" value="1"/>
</dbReference>
<dbReference type="GO" id="GO:0005524">
    <property type="term" value="F:ATP binding"/>
    <property type="evidence" value="ECO:0007669"/>
    <property type="project" value="UniProtKB-KW"/>
</dbReference>
<dbReference type="InterPro" id="IPR050062">
    <property type="entry name" value="Pro-tRNA_synthetase"/>
</dbReference>
<proteinExistence type="predicted"/>
<evidence type="ECO:0000256" key="9">
    <source>
        <dbReference type="ARBA" id="ARBA00071545"/>
    </source>
</evidence>
<dbReference type="InterPro" id="IPR045864">
    <property type="entry name" value="aa-tRNA-synth_II/BPL/LPL"/>
</dbReference>
<evidence type="ECO:0000259" key="10">
    <source>
        <dbReference type="PROSITE" id="PS50862"/>
    </source>
</evidence>
<dbReference type="Pfam" id="PF03129">
    <property type="entry name" value="HGTP_anticodon"/>
    <property type="match status" value="1"/>
</dbReference>
<dbReference type="Gene3D" id="3.40.50.800">
    <property type="entry name" value="Anticodon-binding domain"/>
    <property type="match status" value="1"/>
</dbReference>
<evidence type="ECO:0000256" key="6">
    <source>
        <dbReference type="ARBA" id="ARBA00023146"/>
    </source>
</evidence>
<evidence type="ECO:0000256" key="8">
    <source>
        <dbReference type="ARBA" id="ARBA00047671"/>
    </source>
</evidence>
<dbReference type="EMBL" id="GEDC01028995">
    <property type="protein sequence ID" value="JAS08303.1"/>
    <property type="molecule type" value="Transcribed_RNA"/>
</dbReference>
<name>A0A1B6C484_9HEMI</name>
<dbReference type="GO" id="GO:0005739">
    <property type="term" value="C:mitochondrion"/>
    <property type="evidence" value="ECO:0007669"/>
    <property type="project" value="TreeGrafter"/>
</dbReference>
<evidence type="ECO:0000256" key="7">
    <source>
        <dbReference type="ARBA" id="ARBA00029731"/>
    </source>
</evidence>
<dbReference type="InterPro" id="IPR036621">
    <property type="entry name" value="Anticodon-bd_dom_sf"/>
</dbReference>
<keyword evidence="4" id="KW-0067">ATP-binding</keyword>
<evidence type="ECO:0000256" key="1">
    <source>
        <dbReference type="ARBA" id="ARBA00012831"/>
    </source>
</evidence>
<accession>A0A1B6C484</accession>
<comment type="catalytic activity">
    <reaction evidence="8">
        <text>tRNA(Pro) + L-proline + ATP = L-prolyl-tRNA(Pro) + AMP + diphosphate</text>
        <dbReference type="Rhea" id="RHEA:14305"/>
        <dbReference type="Rhea" id="RHEA-COMP:9700"/>
        <dbReference type="Rhea" id="RHEA-COMP:9702"/>
        <dbReference type="ChEBI" id="CHEBI:30616"/>
        <dbReference type="ChEBI" id="CHEBI:33019"/>
        <dbReference type="ChEBI" id="CHEBI:60039"/>
        <dbReference type="ChEBI" id="CHEBI:78442"/>
        <dbReference type="ChEBI" id="CHEBI:78532"/>
        <dbReference type="ChEBI" id="CHEBI:456215"/>
        <dbReference type="EC" id="6.1.1.15"/>
    </reaction>
</comment>
<keyword evidence="3" id="KW-0547">Nucleotide-binding</keyword>
<dbReference type="InterPro" id="IPR002314">
    <property type="entry name" value="aa-tRNA-synt_IIb"/>
</dbReference>